<dbReference type="AlphaFoldDB" id="A0A654U624"/>
<reference evidence="5 6" key="1">
    <citation type="submission" date="2015-03" db="EMBL/GenBank/DDBJ databases">
        <authorList>
            <consortium name="Pathogen Informatics"/>
        </authorList>
    </citation>
    <scope>NUCLEOTIDE SEQUENCE [LARGE SCALE GENOMIC DNA]</scope>
    <source>
        <strain evidence="2 8">Bir 187</strain>
        <strain evidence="1 7">C09601061</strain>
        <strain evidence="3 5">D00501624</strain>
        <strain evidence="4 6">G09801536</strain>
    </source>
</reference>
<dbReference type="Proteomes" id="UP000049023">
    <property type="component" value="Unassembled WGS sequence"/>
</dbReference>
<evidence type="ECO:0000313" key="4">
    <source>
        <dbReference type="EMBL" id="COW68986.1"/>
    </source>
</evidence>
<proteinExistence type="predicted"/>
<dbReference type="EMBL" id="CSAD01000964">
    <property type="protein sequence ID" value="COW68986.1"/>
    <property type="molecule type" value="Genomic_DNA"/>
</dbReference>
<dbReference type="Proteomes" id="UP000046680">
    <property type="component" value="Unassembled WGS sequence"/>
</dbReference>
<evidence type="ECO:0000313" key="2">
    <source>
        <dbReference type="EMBL" id="CKS93932.1"/>
    </source>
</evidence>
<evidence type="ECO:0000313" key="7">
    <source>
        <dbReference type="Proteomes" id="UP000046680"/>
    </source>
</evidence>
<organism evidence="1 7">
    <name type="scientific">Mycobacterium tuberculosis</name>
    <dbReference type="NCBI Taxonomy" id="1773"/>
    <lineage>
        <taxon>Bacteria</taxon>
        <taxon>Bacillati</taxon>
        <taxon>Actinomycetota</taxon>
        <taxon>Actinomycetes</taxon>
        <taxon>Mycobacteriales</taxon>
        <taxon>Mycobacteriaceae</taxon>
        <taxon>Mycobacterium</taxon>
        <taxon>Mycobacterium tuberculosis complex</taxon>
    </lineage>
</organism>
<gene>
    <name evidence="1" type="ORF">ERS007657_03131</name>
    <name evidence="3" type="ORF">ERS007661_01150</name>
    <name evidence="4" type="ORF">ERS007679_04179</name>
    <name evidence="2" type="ORF">ERS027661_03724</name>
</gene>
<dbReference type="EMBL" id="CGCX01001406">
    <property type="protein sequence ID" value="CFR94228.1"/>
    <property type="molecule type" value="Genomic_DNA"/>
</dbReference>
<dbReference type="EMBL" id="CQQC01000289">
    <property type="protein sequence ID" value="CNU76898.1"/>
    <property type="molecule type" value="Genomic_DNA"/>
</dbReference>
<evidence type="ECO:0000313" key="5">
    <source>
        <dbReference type="Proteomes" id="UP000039217"/>
    </source>
</evidence>
<protein>
    <submittedName>
        <fullName evidence="1">Uncharacterized protein</fullName>
    </submittedName>
</protein>
<dbReference type="EMBL" id="CNFU01001046">
    <property type="protein sequence ID" value="CKS93932.1"/>
    <property type="molecule type" value="Genomic_DNA"/>
</dbReference>
<sequence length="126" mass="13932">MLRGGCGRGGEFGKLCGFGSRGNRRGGDRLHGDVEQEADRFLFHAVEHGHEHVVALTLVLDQRIALRHRAQPDTLLEVVHLVEVFTPLTVYDVEQHVAFQLAHRTLAGDFLEFGFPCGIGTFGVLE</sequence>
<name>A0A654U624_MYCTX</name>
<dbReference type="Proteomes" id="UP000039217">
    <property type="component" value="Unassembled WGS sequence"/>
</dbReference>
<evidence type="ECO:0000313" key="3">
    <source>
        <dbReference type="EMBL" id="CNU76898.1"/>
    </source>
</evidence>
<evidence type="ECO:0000313" key="6">
    <source>
        <dbReference type="Proteomes" id="UP000045842"/>
    </source>
</evidence>
<evidence type="ECO:0000313" key="8">
    <source>
        <dbReference type="Proteomes" id="UP000049023"/>
    </source>
</evidence>
<dbReference type="Proteomes" id="UP000045842">
    <property type="component" value="Unassembled WGS sequence"/>
</dbReference>
<evidence type="ECO:0000313" key="1">
    <source>
        <dbReference type="EMBL" id="CFR94228.1"/>
    </source>
</evidence>
<accession>A0A654U624</accession>